<dbReference type="EMBL" id="OZ021743">
    <property type="protein sequence ID" value="CAK9329437.1"/>
    <property type="molecule type" value="Genomic_DNA"/>
</dbReference>
<evidence type="ECO:0000313" key="1">
    <source>
        <dbReference type="EMBL" id="CAK9329437.1"/>
    </source>
</evidence>
<organism evidence="1 2">
    <name type="scientific">Citrullus colocynthis</name>
    <name type="common">colocynth</name>
    <dbReference type="NCBI Taxonomy" id="252529"/>
    <lineage>
        <taxon>Eukaryota</taxon>
        <taxon>Viridiplantae</taxon>
        <taxon>Streptophyta</taxon>
        <taxon>Embryophyta</taxon>
        <taxon>Tracheophyta</taxon>
        <taxon>Spermatophyta</taxon>
        <taxon>Magnoliopsida</taxon>
        <taxon>eudicotyledons</taxon>
        <taxon>Gunneridae</taxon>
        <taxon>Pentapetalae</taxon>
        <taxon>rosids</taxon>
        <taxon>fabids</taxon>
        <taxon>Cucurbitales</taxon>
        <taxon>Cucurbitaceae</taxon>
        <taxon>Benincaseae</taxon>
        <taxon>Citrullus</taxon>
    </lineage>
</organism>
<proteinExistence type="predicted"/>
<gene>
    <name evidence="1" type="ORF">CITCOLO1_LOCUS21893</name>
</gene>
<reference evidence="1 2" key="1">
    <citation type="submission" date="2024-03" db="EMBL/GenBank/DDBJ databases">
        <authorList>
            <person name="Gkanogiannis A."/>
            <person name="Becerra Lopez-Lavalle L."/>
        </authorList>
    </citation>
    <scope>NUCLEOTIDE SEQUENCE [LARGE SCALE GENOMIC DNA]</scope>
</reference>
<keyword evidence="2" id="KW-1185">Reference proteome</keyword>
<dbReference type="Proteomes" id="UP001642487">
    <property type="component" value="Chromosome 9"/>
</dbReference>
<sequence>ANSTEIKPQDQRIWVSITGGCHRIVVFRHSVLNLGMHLARDQIPEILRLKFQIRQMVLSLFDASQVFAVQWVLPLQGSRARGSQVVALSEVADLPSRRRRPMVAIVAPFNGCCRS</sequence>
<accession>A0ABP0ZFG9</accession>
<evidence type="ECO:0000313" key="2">
    <source>
        <dbReference type="Proteomes" id="UP001642487"/>
    </source>
</evidence>
<name>A0ABP0ZFG9_9ROSI</name>
<protein>
    <submittedName>
        <fullName evidence="1">Uncharacterized protein</fullName>
    </submittedName>
</protein>
<feature type="non-terminal residue" evidence="1">
    <location>
        <position position="1"/>
    </location>
</feature>